<dbReference type="Pfam" id="PF17857">
    <property type="entry name" value="AAA_lid_1"/>
    <property type="match status" value="1"/>
</dbReference>
<organism evidence="2 3">
    <name type="scientific">Operophtera brumata</name>
    <name type="common">Winter moth</name>
    <name type="synonym">Phalaena brumata</name>
    <dbReference type="NCBI Taxonomy" id="104452"/>
    <lineage>
        <taxon>Eukaryota</taxon>
        <taxon>Metazoa</taxon>
        <taxon>Ecdysozoa</taxon>
        <taxon>Arthropoda</taxon>
        <taxon>Hexapoda</taxon>
        <taxon>Insecta</taxon>
        <taxon>Pterygota</taxon>
        <taxon>Neoptera</taxon>
        <taxon>Endopterygota</taxon>
        <taxon>Lepidoptera</taxon>
        <taxon>Glossata</taxon>
        <taxon>Ditrysia</taxon>
        <taxon>Geometroidea</taxon>
        <taxon>Geometridae</taxon>
        <taxon>Larentiinae</taxon>
        <taxon>Operophtera</taxon>
    </lineage>
</organism>
<accession>A0A0L7L6L5</accession>
<dbReference type="SUPFAM" id="SSF52540">
    <property type="entry name" value="P-loop containing nucleoside triphosphate hydrolases"/>
    <property type="match status" value="1"/>
</dbReference>
<dbReference type="AlphaFoldDB" id="A0A0L7L6L5"/>
<dbReference type="Proteomes" id="UP000037510">
    <property type="component" value="Unassembled WGS sequence"/>
</dbReference>
<dbReference type="Gene3D" id="1.20.920.30">
    <property type="match status" value="1"/>
</dbReference>
<keyword evidence="3" id="KW-1185">Reference proteome</keyword>
<dbReference type="EMBL" id="JTDY01002640">
    <property type="protein sequence ID" value="KOB71035.1"/>
    <property type="molecule type" value="Genomic_DNA"/>
</dbReference>
<dbReference type="InterPro" id="IPR026983">
    <property type="entry name" value="DHC"/>
</dbReference>
<comment type="caution">
    <text evidence="2">The sequence shown here is derived from an EMBL/GenBank/DDBJ whole genome shotgun (WGS) entry which is preliminary data.</text>
</comment>
<gene>
    <name evidence="2" type="ORF">OBRU01_11425</name>
</gene>
<dbReference type="PANTHER" id="PTHR45703:SF8">
    <property type="entry name" value="DYNEINS HEAVY CHAIN"/>
    <property type="match status" value="1"/>
</dbReference>
<dbReference type="GO" id="GO:0007018">
    <property type="term" value="P:microtubule-based movement"/>
    <property type="evidence" value="ECO:0007669"/>
    <property type="project" value="InterPro"/>
</dbReference>
<evidence type="ECO:0000313" key="2">
    <source>
        <dbReference type="EMBL" id="KOB71035.1"/>
    </source>
</evidence>
<dbReference type="PANTHER" id="PTHR45703">
    <property type="entry name" value="DYNEIN HEAVY CHAIN"/>
    <property type="match status" value="1"/>
</dbReference>
<dbReference type="Pfam" id="PF12775">
    <property type="entry name" value="AAA_7"/>
    <property type="match status" value="1"/>
</dbReference>
<name>A0A0L7L6L5_OPEBR</name>
<reference evidence="2 3" key="1">
    <citation type="journal article" date="2015" name="Genome Biol. Evol.">
        <title>The genome of winter moth (Operophtera brumata) provides a genomic perspective on sexual dimorphism and phenology.</title>
        <authorList>
            <person name="Derks M.F."/>
            <person name="Smit S."/>
            <person name="Salis L."/>
            <person name="Schijlen E."/>
            <person name="Bossers A."/>
            <person name="Mateman C."/>
            <person name="Pijl A.S."/>
            <person name="de Ridder D."/>
            <person name="Groenen M.A."/>
            <person name="Visser M.E."/>
            <person name="Megens H.J."/>
        </authorList>
    </citation>
    <scope>NUCLEOTIDE SEQUENCE [LARGE SCALE GENOMIC DNA]</scope>
    <source>
        <strain evidence="2">WM2013NL</strain>
        <tissue evidence="2">Head and thorax</tissue>
    </source>
</reference>
<protein>
    <submittedName>
        <fullName evidence="2">Dynein heavy chain</fullName>
    </submittedName>
</protein>
<dbReference type="Gene3D" id="3.40.50.300">
    <property type="entry name" value="P-loop containing nucleotide triphosphate hydrolases"/>
    <property type="match status" value="2"/>
</dbReference>
<sequence length="429" mass="49197">MYLHKKSLASHESSGNLKLFRATIYQAGIKIKIEALKVSVGDVYDQLVDWRTEFSKWFTNEFKQIKFPSTGTIFSFFIDPETKKMLPWSEKVESFELDPDLPLQSCLVSTSETTRIRFFMDLLIAKQKPVMLVGSAGSGKTVSVAAKLNSLPDSYAITNVPFNFYTTYDRQKLTLKDISNCMFMACMNPTAGSFTIDPRLQRHFCTFAVSFPALEACVQIYKQILSQHLNNPLNKFGLPVQKYADMLVNAALALHNKLSTSFLPTAIKFHYMFNLRDLSNIFQGMLFTTGDAIKLPSELIRLWMHEATRVYSDKMVDSTDNEAFQKLIMEVIKKNCEEFDENIVFEKPVIYCHFAEGIGDPKYLPIRDWPQIKKLLDESLAGYNDLVATMNLVLFEDAMYHICRRATSKNKFVRDVQPIDPPVVYRHYA</sequence>
<dbReference type="GO" id="GO:0030286">
    <property type="term" value="C:dynein complex"/>
    <property type="evidence" value="ECO:0007669"/>
    <property type="project" value="InterPro"/>
</dbReference>
<feature type="domain" description="Dynein heavy chain 3 AAA+ lid" evidence="1">
    <location>
        <begin position="247"/>
        <end position="345"/>
    </location>
</feature>
<dbReference type="InterPro" id="IPR041589">
    <property type="entry name" value="DNAH3_AAA_lid_1"/>
</dbReference>
<dbReference type="GO" id="GO:0051959">
    <property type="term" value="F:dynein light intermediate chain binding"/>
    <property type="evidence" value="ECO:0007669"/>
    <property type="project" value="InterPro"/>
</dbReference>
<dbReference type="STRING" id="104452.A0A0L7L6L5"/>
<proteinExistence type="predicted"/>
<evidence type="ECO:0000259" key="1">
    <source>
        <dbReference type="Pfam" id="PF17857"/>
    </source>
</evidence>
<dbReference type="GO" id="GO:0045505">
    <property type="term" value="F:dynein intermediate chain binding"/>
    <property type="evidence" value="ECO:0007669"/>
    <property type="project" value="InterPro"/>
</dbReference>
<dbReference type="InterPro" id="IPR027417">
    <property type="entry name" value="P-loop_NTPase"/>
</dbReference>
<dbReference type="FunFam" id="1.20.920.30:FF:000003">
    <property type="entry name" value="Dynein axonemal heavy chain 17"/>
    <property type="match status" value="1"/>
</dbReference>
<evidence type="ECO:0000313" key="3">
    <source>
        <dbReference type="Proteomes" id="UP000037510"/>
    </source>
</evidence>